<dbReference type="EMBL" id="BGPR01000197">
    <property type="protein sequence ID" value="GBM03962.1"/>
    <property type="molecule type" value="Genomic_DNA"/>
</dbReference>
<protein>
    <recommendedName>
        <fullName evidence="3">Tc1-like transposase DDE domain-containing protein</fullName>
    </recommendedName>
</protein>
<gene>
    <name evidence="1" type="ORF">AVEN_99167_1</name>
</gene>
<evidence type="ECO:0000313" key="2">
    <source>
        <dbReference type="Proteomes" id="UP000499080"/>
    </source>
</evidence>
<dbReference type="AlphaFoldDB" id="A0A4Y2CHR9"/>
<accession>A0A4Y2CHR9</accession>
<dbReference type="Gene3D" id="3.30.420.10">
    <property type="entry name" value="Ribonuclease H-like superfamily/Ribonuclease H"/>
    <property type="match status" value="1"/>
</dbReference>
<reference evidence="1 2" key="1">
    <citation type="journal article" date="2019" name="Sci. Rep.">
        <title>Orb-weaving spider Araneus ventricosus genome elucidates the spidroin gene catalogue.</title>
        <authorList>
            <person name="Kono N."/>
            <person name="Nakamura H."/>
            <person name="Ohtoshi R."/>
            <person name="Moran D.A.P."/>
            <person name="Shinohara A."/>
            <person name="Yoshida Y."/>
            <person name="Fujiwara M."/>
            <person name="Mori M."/>
            <person name="Tomita M."/>
            <person name="Arakawa K."/>
        </authorList>
    </citation>
    <scope>NUCLEOTIDE SEQUENCE [LARGE SCALE GENOMIC DNA]</scope>
</reference>
<proteinExistence type="predicted"/>
<comment type="caution">
    <text evidence="1">The sequence shown here is derived from an EMBL/GenBank/DDBJ whole genome shotgun (WGS) entry which is preliminary data.</text>
</comment>
<dbReference type="Proteomes" id="UP000499080">
    <property type="component" value="Unassembled WGS sequence"/>
</dbReference>
<organism evidence="1 2">
    <name type="scientific">Araneus ventricosus</name>
    <name type="common">Orbweaver spider</name>
    <name type="synonym">Epeira ventricosa</name>
    <dbReference type="NCBI Taxonomy" id="182803"/>
    <lineage>
        <taxon>Eukaryota</taxon>
        <taxon>Metazoa</taxon>
        <taxon>Ecdysozoa</taxon>
        <taxon>Arthropoda</taxon>
        <taxon>Chelicerata</taxon>
        <taxon>Arachnida</taxon>
        <taxon>Araneae</taxon>
        <taxon>Araneomorphae</taxon>
        <taxon>Entelegynae</taxon>
        <taxon>Araneoidea</taxon>
        <taxon>Araneidae</taxon>
        <taxon>Araneus</taxon>
    </lineage>
</organism>
<dbReference type="GO" id="GO:0003676">
    <property type="term" value="F:nucleic acid binding"/>
    <property type="evidence" value="ECO:0007669"/>
    <property type="project" value="InterPro"/>
</dbReference>
<evidence type="ECO:0000313" key="1">
    <source>
        <dbReference type="EMBL" id="GBM03962.1"/>
    </source>
</evidence>
<name>A0A4Y2CHR9_ARAVE</name>
<keyword evidence="2" id="KW-1185">Reference proteome</keyword>
<evidence type="ECO:0008006" key="3">
    <source>
        <dbReference type="Google" id="ProtNLM"/>
    </source>
</evidence>
<sequence>MDDEVRPHRARLVDNFLFDEGILQMDWPTYPPDMNPIKRVCDILGRRVAGRLSPPETIPQLESSLLQKLERIPQSLIDHLIDSMPRRWATLRSVRGNHSPY</sequence>
<dbReference type="InterPro" id="IPR036397">
    <property type="entry name" value="RNaseH_sf"/>
</dbReference>